<keyword evidence="5" id="KW-1185">Reference proteome</keyword>
<dbReference type="PROSITE" id="PS50086">
    <property type="entry name" value="TBC_RABGAP"/>
    <property type="match status" value="1"/>
</dbReference>
<dbReference type="RefSeq" id="XP_022341379.1">
    <property type="nucleotide sequence ID" value="XM_022485671.1"/>
</dbReference>
<gene>
    <name evidence="6" type="primary">LOC111135523</name>
</gene>
<dbReference type="SUPFAM" id="SSF47923">
    <property type="entry name" value="Ypt/Rab-GAP domain of gyp1p"/>
    <property type="match status" value="2"/>
</dbReference>
<keyword evidence="1" id="KW-0343">GTPase activation</keyword>
<proteinExistence type="predicted"/>
<evidence type="ECO:0000256" key="1">
    <source>
        <dbReference type="ARBA" id="ARBA00022468"/>
    </source>
</evidence>
<dbReference type="PANTHER" id="PTHR47219">
    <property type="entry name" value="RAB GTPASE-ACTIVATING PROTEIN 1-LIKE"/>
    <property type="match status" value="1"/>
</dbReference>
<dbReference type="SMART" id="SM00164">
    <property type="entry name" value="TBC"/>
    <property type="match status" value="1"/>
</dbReference>
<evidence type="ECO:0000259" key="4">
    <source>
        <dbReference type="PROSITE" id="PS50086"/>
    </source>
</evidence>
<dbReference type="InterPro" id="IPR050302">
    <property type="entry name" value="Rab_GAP_TBC_domain"/>
</dbReference>
<evidence type="ECO:0000313" key="6">
    <source>
        <dbReference type="RefSeq" id="XP_022341379.1"/>
    </source>
</evidence>
<dbReference type="Gene3D" id="1.10.8.270">
    <property type="entry name" value="putative rabgap domain of human tbc1 domain family member 14 like domains"/>
    <property type="match status" value="1"/>
</dbReference>
<dbReference type="Pfam" id="PF00566">
    <property type="entry name" value="RabGAP-TBC"/>
    <property type="match status" value="1"/>
</dbReference>
<dbReference type="FunFam" id="1.10.472.80:FF:000029">
    <property type="entry name" value="Growth hormone-regulated TBC protein 1"/>
    <property type="match status" value="1"/>
</dbReference>
<protein>
    <recommendedName>
        <fullName evidence="3">Growth hormone-regulated TBC protein 1</fullName>
    </recommendedName>
</protein>
<dbReference type="Gene3D" id="1.10.10.750">
    <property type="entry name" value="Ypt/Rab-GAP domain of gyp1p, domain 1"/>
    <property type="match status" value="1"/>
</dbReference>
<feature type="domain" description="Rab-GAP TBC" evidence="4">
    <location>
        <begin position="72"/>
        <end position="260"/>
    </location>
</feature>
<dbReference type="FunFam" id="1.10.8.270:FF:000016">
    <property type="entry name" value="TBC1 domain family member 2A"/>
    <property type="match status" value="1"/>
</dbReference>
<comment type="function">
    <text evidence="2">May act as a GTPase-activating protein for Rab family protein(s).</text>
</comment>
<evidence type="ECO:0000256" key="3">
    <source>
        <dbReference type="ARBA" id="ARBA00070878"/>
    </source>
</evidence>
<name>A0A8B8EN85_CRAVI</name>
<dbReference type="OrthoDB" id="294251at2759"/>
<dbReference type="InterPro" id="IPR035969">
    <property type="entry name" value="Rab-GAP_TBC_sf"/>
</dbReference>
<dbReference type="AlphaFoldDB" id="A0A8B8EN85"/>
<dbReference type="Proteomes" id="UP000694844">
    <property type="component" value="Chromosome 5"/>
</dbReference>
<organism evidence="5 6">
    <name type="scientific">Crassostrea virginica</name>
    <name type="common">Eastern oyster</name>
    <dbReference type="NCBI Taxonomy" id="6565"/>
    <lineage>
        <taxon>Eukaryota</taxon>
        <taxon>Metazoa</taxon>
        <taxon>Spiralia</taxon>
        <taxon>Lophotrochozoa</taxon>
        <taxon>Mollusca</taxon>
        <taxon>Bivalvia</taxon>
        <taxon>Autobranchia</taxon>
        <taxon>Pteriomorphia</taxon>
        <taxon>Ostreida</taxon>
        <taxon>Ostreoidea</taxon>
        <taxon>Ostreidae</taxon>
        <taxon>Crassostrea</taxon>
    </lineage>
</organism>
<dbReference type="GO" id="GO:0005096">
    <property type="term" value="F:GTPase activator activity"/>
    <property type="evidence" value="ECO:0007669"/>
    <property type="project" value="UniProtKB-KW"/>
</dbReference>
<evidence type="ECO:0000313" key="5">
    <source>
        <dbReference type="Proteomes" id="UP000694844"/>
    </source>
</evidence>
<dbReference type="Gene3D" id="1.10.472.80">
    <property type="entry name" value="Ypt/Rab-GAP domain of gyp1p, domain 3"/>
    <property type="match status" value="1"/>
</dbReference>
<accession>A0A8B8EN85</accession>
<dbReference type="InterPro" id="IPR000195">
    <property type="entry name" value="Rab-GAP-TBC_dom"/>
</dbReference>
<dbReference type="PANTHER" id="PTHR47219:SF10">
    <property type="entry name" value="GROWTH HORMONE-REGULATED TBC PROTEIN 1"/>
    <property type="match status" value="1"/>
</dbReference>
<sequence>MGESNDQDNTLRSLVDGYGFDRSKDPQAAAYDEFMADYLSILARRASRWSHMLSSGAVIAKSRKVKRFCRKGIPNEHRKGVWMLLSGAEEKRKMQPQTYKSLIEGQKDAMIVETIALDLHRTFPENIFFSTKDGLRNSLRNVLVAVAHHNPEKGYCQGLNFIAGLLLLIVKDEESAFWLMDCLINDLLPDFYSPGMEAIKTEQEVLGEIIRWKDPVLYQHVQEVGVQWCLVGTKWFMCLFADVLPIETVLRIWDCLFYEGSKVLLRVSAILILQNRERLLSCKNFPDMVAEIQQIIRNPQSLNCHKLMKRCFKKLGSFPSARIAKMRQDCLTRLG</sequence>
<evidence type="ECO:0000256" key="2">
    <source>
        <dbReference type="ARBA" id="ARBA00043879"/>
    </source>
</evidence>
<dbReference type="GeneID" id="111135523"/>
<dbReference type="GO" id="GO:0031267">
    <property type="term" value="F:small GTPase binding"/>
    <property type="evidence" value="ECO:0007669"/>
    <property type="project" value="TreeGrafter"/>
</dbReference>
<reference evidence="6" key="1">
    <citation type="submission" date="2025-08" db="UniProtKB">
        <authorList>
            <consortium name="RefSeq"/>
        </authorList>
    </citation>
    <scope>IDENTIFICATION</scope>
    <source>
        <tissue evidence="6">Whole sample</tissue>
    </source>
</reference>